<keyword evidence="2" id="KW-1185">Reference proteome</keyword>
<name>A2EED3_TRIV3</name>
<dbReference type="VEuPathDB" id="TrichDB:TVAG_485860"/>
<proteinExistence type="predicted"/>
<sequence>MNGPSIRGSHASVYIFDIEDFGPELDESLFLVPNGCINSTESSDRLRRGMFVFKRSLISIAFSNRSNESFIESY</sequence>
<reference evidence="1" key="2">
    <citation type="journal article" date="2007" name="Science">
        <title>Draft genome sequence of the sexually transmitted pathogen Trichomonas vaginalis.</title>
        <authorList>
            <person name="Carlton J.M."/>
            <person name="Hirt R.P."/>
            <person name="Silva J.C."/>
            <person name="Delcher A.L."/>
            <person name="Schatz M."/>
            <person name="Zhao Q."/>
            <person name="Wortman J.R."/>
            <person name="Bidwell S.L."/>
            <person name="Alsmark U.C.M."/>
            <person name="Besteiro S."/>
            <person name="Sicheritz-Ponten T."/>
            <person name="Noel C.J."/>
            <person name="Dacks J.B."/>
            <person name="Foster P.G."/>
            <person name="Simillion C."/>
            <person name="Van de Peer Y."/>
            <person name="Miranda-Saavedra D."/>
            <person name="Barton G.J."/>
            <person name="Westrop G.D."/>
            <person name="Mueller S."/>
            <person name="Dessi D."/>
            <person name="Fiori P.L."/>
            <person name="Ren Q."/>
            <person name="Paulsen I."/>
            <person name="Zhang H."/>
            <person name="Bastida-Corcuera F.D."/>
            <person name="Simoes-Barbosa A."/>
            <person name="Brown M.T."/>
            <person name="Hayes R.D."/>
            <person name="Mukherjee M."/>
            <person name="Okumura C.Y."/>
            <person name="Schneider R."/>
            <person name="Smith A.J."/>
            <person name="Vanacova S."/>
            <person name="Villalvazo M."/>
            <person name="Haas B.J."/>
            <person name="Pertea M."/>
            <person name="Feldblyum T.V."/>
            <person name="Utterback T.R."/>
            <person name="Shu C.L."/>
            <person name="Osoegawa K."/>
            <person name="de Jong P.J."/>
            <person name="Hrdy I."/>
            <person name="Horvathova L."/>
            <person name="Zubacova Z."/>
            <person name="Dolezal P."/>
            <person name="Malik S.B."/>
            <person name="Logsdon J.M. Jr."/>
            <person name="Henze K."/>
            <person name="Gupta A."/>
            <person name="Wang C.C."/>
            <person name="Dunne R.L."/>
            <person name="Upcroft J.A."/>
            <person name="Upcroft P."/>
            <person name="White O."/>
            <person name="Salzberg S.L."/>
            <person name="Tang P."/>
            <person name="Chiu C.-H."/>
            <person name="Lee Y.-S."/>
            <person name="Embley T.M."/>
            <person name="Coombs G.H."/>
            <person name="Mottram J.C."/>
            <person name="Tachezy J."/>
            <person name="Fraser-Liggett C.M."/>
            <person name="Johnson P.J."/>
        </authorList>
    </citation>
    <scope>NUCLEOTIDE SEQUENCE [LARGE SCALE GENOMIC DNA]</scope>
    <source>
        <strain evidence="1">G3</strain>
    </source>
</reference>
<dbReference type="InParanoid" id="A2EED3"/>
<gene>
    <name evidence="1" type="ORF">TVAG_485860</name>
</gene>
<evidence type="ECO:0000313" key="1">
    <source>
        <dbReference type="EMBL" id="EAY08939.1"/>
    </source>
</evidence>
<dbReference type="Proteomes" id="UP000001542">
    <property type="component" value="Unassembled WGS sequence"/>
</dbReference>
<protein>
    <submittedName>
        <fullName evidence="1">Uncharacterized protein</fullName>
    </submittedName>
</protein>
<reference evidence="1" key="1">
    <citation type="submission" date="2006-10" db="EMBL/GenBank/DDBJ databases">
        <authorList>
            <person name="Amadeo P."/>
            <person name="Zhao Q."/>
            <person name="Wortman J."/>
            <person name="Fraser-Liggett C."/>
            <person name="Carlton J."/>
        </authorList>
    </citation>
    <scope>NUCLEOTIDE SEQUENCE</scope>
    <source>
        <strain evidence="1">G3</strain>
    </source>
</reference>
<dbReference type="RefSeq" id="XP_001321162.1">
    <property type="nucleotide sequence ID" value="XM_001321127.1"/>
</dbReference>
<evidence type="ECO:0000313" key="2">
    <source>
        <dbReference type="Proteomes" id="UP000001542"/>
    </source>
</evidence>
<dbReference type="AlphaFoldDB" id="A2EED3"/>
<accession>A2EED3</accession>
<dbReference type="KEGG" id="tva:4766854"/>
<dbReference type="VEuPathDB" id="TrichDB:TVAGG3_0691570"/>
<dbReference type="EMBL" id="DS113367">
    <property type="protein sequence ID" value="EAY08939.1"/>
    <property type="molecule type" value="Genomic_DNA"/>
</dbReference>
<organism evidence="1 2">
    <name type="scientific">Trichomonas vaginalis (strain ATCC PRA-98 / G3)</name>
    <dbReference type="NCBI Taxonomy" id="412133"/>
    <lineage>
        <taxon>Eukaryota</taxon>
        <taxon>Metamonada</taxon>
        <taxon>Parabasalia</taxon>
        <taxon>Trichomonadida</taxon>
        <taxon>Trichomonadidae</taxon>
        <taxon>Trichomonas</taxon>
    </lineage>
</organism>